<protein>
    <submittedName>
        <fullName evidence="1">Uncharacterized protein</fullName>
    </submittedName>
</protein>
<evidence type="ECO:0000313" key="1">
    <source>
        <dbReference type="EMBL" id="KAD6119131.1"/>
    </source>
</evidence>
<sequence>MNVSENGARNGVTDCPESRNEVSVEKGMKALGRSTASGLKDQIFIIILILIFTATKPAITFENSSSNPSNLCFKASGTLRSHPGTFIRVQIIFLSAELLQIRISSLAPVASVSTALRHQDNGDDTVRMHST</sequence>
<evidence type="ECO:0000313" key="2">
    <source>
        <dbReference type="Proteomes" id="UP000326396"/>
    </source>
</evidence>
<proteinExistence type="predicted"/>
<dbReference type="EMBL" id="SZYD01000005">
    <property type="protein sequence ID" value="KAD6119131.1"/>
    <property type="molecule type" value="Genomic_DNA"/>
</dbReference>
<comment type="caution">
    <text evidence="1">The sequence shown here is derived from an EMBL/GenBank/DDBJ whole genome shotgun (WGS) entry which is preliminary data.</text>
</comment>
<dbReference type="Proteomes" id="UP000326396">
    <property type="component" value="Linkage Group LG13"/>
</dbReference>
<name>A0A5N6PAE1_9ASTR</name>
<organism evidence="1 2">
    <name type="scientific">Mikania micrantha</name>
    <name type="common">bitter vine</name>
    <dbReference type="NCBI Taxonomy" id="192012"/>
    <lineage>
        <taxon>Eukaryota</taxon>
        <taxon>Viridiplantae</taxon>
        <taxon>Streptophyta</taxon>
        <taxon>Embryophyta</taxon>
        <taxon>Tracheophyta</taxon>
        <taxon>Spermatophyta</taxon>
        <taxon>Magnoliopsida</taxon>
        <taxon>eudicotyledons</taxon>
        <taxon>Gunneridae</taxon>
        <taxon>Pentapetalae</taxon>
        <taxon>asterids</taxon>
        <taxon>campanulids</taxon>
        <taxon>Asterales</taxon>
        <taxon>Asteraceae</taxon>
        <taxon>Asteroideae</taxon>
        <taxon>Heliantheae alliance</taxon>
        <taxon>Eupatorieae</taxon>
        <taxon>Mikania</taxon>
    </lineage>
</organism>
<dbReference type="AlphaFoldDB" id="A0A5N6PAE1"/>
<keyword evidence="2" id="KW-1185">Reference proteome</keyword>
<reference evidence="1 2" key="1">
    <citation type="submission" date="2019-05" db="EMBL/GenBank/DDBJ databases">
        <title>Mikania micrantha, genome provides insights into the molecular mechanism of rapid growth.</title>
        <authorList>
            <person name="Liu B."/>
        </authorList>
    </citation>
    <scope>NUCLEOTIDE SEQUENCE [LARGE SCALE GENOMIC DNA]</scope>
    <source>
        <strain evidence="1">NLD-2019</strain>
        <tissue evidence="1">Leaf</tissue>
    </source>
</reference>
<accession>A0A5N6PAE1</accession>
<gene>
    <name evidence="1" type="ORF">E3N88_10402</name>
</gene>